<feature type="domain" description="4Fe-4S ferredoxin-type" evidence="6">
    <location>
        <begin position="78"/>
        <end position="107"/>
    </location>
</feature>
<dbReference type="GO" id="GO:0046872">
    <property type="term" value="F:metal ion binding"/>
    <property type="evidence" value="ECO:0007669"/>
    <property type="project" value="UniProtKB-KW"/>
</dbReference>
<protein>
    <submittedName>
        <fullName evidence="7">4Fe-4S binding protein</fullName>
    </submittedName>
</protein>
<keyword evidence="8" id="KW-1185">Reference proteome</keyword>
<feature type="coiled-coil region" evidence="5">
    <location>
        <begin position="183"/>
        <end position="217"/>
    </location>
</feature>
<keyword evidence="2" id="KW-0479">Metal-binding</keyword>
<keyword evidence="4" id="KW-0411">Iron-sulfur</keyword>
<keyword evidence="1" id="KW-0004">4Fe-4S</keyword>
<evidence type="ECO:0000313" key="8">
    <source>
        <dbReference type="Proteomes" id="UP000681041"/>
    </source>
</evidence>
<evidence type="ECO:0000256" key="4">
    <source>
        <dbReference type="ARBA" id="ARBA00023014"/>
    </source>
</evidence>
<dbReference type="PROSITE" id="PS51379">
    <property type="entry name" value="4FE4S_FER_2"/>
    <property type="match status" value="6"/>
</dbReference>
<dbReference type="CDD" id="cd10549">
    <property type="entry name" value="MtMvhB_like"/>
    <property type="match status" value="1"/>
</dbReference>
<organism evidence="7 8">
    <name type="scientific">Methanobacterium alkalithermotolerans</name>
    <dbReference type="NCBI Taxonomy" id="2731220"/>
    <lineage>
        <taxon>Archaea</taxon>
        <taxon>Methanobacteriati</taxon>
        <taxon>Methanobacteriota</taxon>
        <taxon>Methanomada group</taxon>
        <taxon>Methanobacteria</taxon>
        <taxon>Methanobacteriales</taxon>
        <taxon>Methanobacteriaceae</taxon>
        <taxon>Methanobacterium</taxon>
    </lineage>
</organism>
<dbReference type="RefSeq" id="WP_211533483.1">
    <property type="nucleotide sequence ID" value="NZ_CP058560.1"/>
</dbReference>
<keyword evidence="3" id="KW-0408">Iron</keyword>
<dbReference type="InterPro" id="IPR017900">
    <property type="entry name" value="4Fe4S_Fe_S_CS"/>
</dbReference>
<evidence type="ECO:0000256" key="2">
    <source>
        <dbReference type="ARBA" id="ARBA00022723"/>
    </source>
</evidence>
<dbReference type="GO" id="GO:0051539">
    <property type="term" value="F:4 iron, 4 sulfur cluster binding"/>
    <property type="evidence" value="ECO:0007669"/>
    <property type="project" value="UniProtKB-KW"/>
</dbReference>
<name>A0A8T8K3P7_9EURY</name>
<gene>
    <name evidence="7" type="ORF">HYG87_01540</name>
</gene>
<dbReference type="PROSITE" id="PS00198">
    <property type="entry name" value="4FE4S_FER_1"/>
    <property type="match status" value="4"/>
</dbReference>
<dbReference type="InterPro" id="IPR050572">
    <property type="entry name" value="Fe-S_Ferredoxin"/>
</dbReference>
<dbReference type="Pfam" id="PF12838">
    <property type="entry name" value="Fer4_7"/>
    <property type="match status" value="1"/>
</dbReference>
<dbReference type="OrthoDB" id="23478at2157"/>
<evidence type="ECO:0000313" key="7">
    <source>
        <dbReference type="EMBL" id="QUH22539.1"/>
    </source>
</evidence>
<evidence type="ECO:0000256" key="1">
    <source>
        <dbReference type="ARBA" id="ARBA00022485"/>
    </source>
</evidence>
<dbReference type="SUPFAM" id="SSF54862">
    <property type="entry name" value="4Fe-4S ferredoxins"/>
    <property type="match status" value="2"/>
</dbReference>
<dbReference type="PANTHER" id="PTHR43687:SF3">
    <property type="entry name" value="4FE-4S FERREDOXIN-TYPE DOMAIN-CONTAINING PROTEIN"/>
    <property type="match status" value="1"/>
</dbReference>
<dbReference type="Proteomes" id="UP000681041">
    <property type="component" value="Chromosome"/>
</dbReference>
<feature type="domain" description="4Fe-4S ferredoxin-type" evidence="6">
    <location>
        <begin position="123"/>
        <end position="152"/>
    </location>
</feature>
<sequence>MSSVIWYLYEFAQKSWAEKFTGAKSEHDIVEKPDRFRDFPVVLKEYCIGCGACTAACPSPTAIKLVRDKDTTEEVGRVYPVINNRACIRCGFCAEVCPTEPKTIECGENHLIREEFTILPVEKSYVIDDYLCIRCKKCMKACCVEGAIREEDNRILIDQAKCISCGDCLESCPVKGALKSIHIANLDEQKEIINLVVSKLEKTLEDKEEEIRDLPRDKLFKMELPLKPIMEDSLKILSDEELVHDIIERVTDRLKLRIITWDESKCTQCRLCVKECPSGAITYSPDSGVKRDPDKCLRCSTCYQTCPFGVAGYFVAKFLMDDQEDDGKIMITLKPSLLPITEPIPETLQESK</sequence>
<evidence type="ECO:0000259" key="6">
    <source>
        <dbReference type="PROSITE" id="PS51379"/>
    </source>
</evidence>
<feature type="domain" description="4Fe-4S ferredoxin-type" evidence="6">
    <location>
        <begin position="153"/>
        <end position="183"/>
    </location>
</feature>
<dbReference type="EMBL" id="CP058560">
    <property type="protein sequence ID" value="QUH22539.1"/>
    <property type="molecule type" value="Genomic_DNA"/>
</dbReference>
<dbReference type="AlphaFoldDB" id="A0A8T8K3P7"/>
<feature type="domain" description="4Fe-4S ferredoxin-type" evidence="6">
    <location>
        <begin position="38"/>
        <end position="68"/>
    </location>
</feature>
<dbReference type="PANTHER" id="PTHR43687">
    <property type="entry name" value="ADENYLYLSULFATE REDUCTASE, BETA SUBUNIT"/>
    <property type="match status" value="1"/>
</dbReference>
<evidence type="ECO:0000256" key="3">
    <source>
        <dbReference type="ARBA" id="ARBA00023004"/>
    </source>
</evidence>
<dbReference type="GeneID" id="64819406"/>
<keyword evidence="5" id="KW-0175">Coiled coil</keyword>
<accession>A0A8T8K3P7</accession>
<evidence type="ECO:0000256" key="5">
    <source>
        <dbReference type="SAM" id="Coils"/>
    </source>
</evidence>
<dbReference type="Gene3D" id="3.30.70.20">
    <property type="match status" value="3"/>
</dbReference>
<reference evidence="7" key="1">
    <citation type="submission" date="2020-07" db="EMBL/GenBank/DDBJ databases">
        <title>Methanobacterium. sp. MethCan genome.</title>
        <authorList>
            <person name="Postec A."/>
            <person name="Quemeneur M."/>
        </authorList>
    </citation>
    <scope>NUCLEOTIDE SEQUENCE</scope>
    <source>
        <strain evidence="7">MethCAN</strain>
    </source>
</reference>
<dbReference type="Pfam" id="PF13237">
    <property type="entry name" value="Fer4_10"/>
    <property type="match status" value="2"/>
</dbReference>
<dbReference type="GO" id="GO:0016491">
    <property type="term" value="F:oxidoreductase activity"/>
    <property type="evidence" value="ECO:0007669"/>
    <property type="project" value="UniProtKB-ARBA"/>
</dbReference>
<dbReference type="InterPro" id="IPR017896">
    <property type="entry name" value="4Fe4S_Fe-S-bd"/>
</dbReference>
<dbReference type="KEGG" id="meme:HYG87_01540"/>
<proteinExistence type="predicted"/>
<feature type="domain" description="4Fe-4S ferredoxin-type" evidence="6">
    <location>
        <begin position="257"/>
        <end position="286"/>
    </location>
</feature>
<feature type="domain" description="4Fe-4S ferredoxin-type" evidence="6">
    <location>
        <begin position="287"/>
        <end position="317"/>
    </location>
</feature>